<evidence type="ECO:0000256" key="2">
    <source>
        <dbReference type="ARBA" id="ARBA00022723"/>
    </source>
</evidence>
<dbReference type="EMBL" id="PVZC01000013">
    <property type="protein sequence ID" value="PRX91864.1"/>
    <property type="molecule type" value="Genomic_DNA"/>
</dbReference>
<evidence type="ECO:0000256" key="1">
    <source>
        <dbReference type="ARBA" id="ARBA00022722"/>
    </source>
</evidence>
<keyword evidence="3" id="KW-0378">Hydrolase</keyword>
<dbReference type="GO" id="GO:0004518">
    <property type="term" value="F:nuclease activity"/>
    <property type="evidence" value="ECO:0007669"/>
    <property type="project" value="UniProtKB-KW"/>
</dbReference>
<dbReference type="Pfam" id="PF01850">
    <property type="entry name" value="PIN"/>
    <property type="match status" value="1"/>
</dbReference>
<dbReference type="OrthoDB" id="9800524at2"/>
<dbReference type="GO" id="GO:0046872">
    <property type="term" value="F:metal ion binding"/>
    <property type="evidence" value="ECO:0007669"/>
    <property type="project" value="UniProtKB-KW"/>
</dbReference>
<dbReference type="GO" id="GO:0016787">
    <property type="term" value="F:hydrolase activity"/>
    <property type="evidence" value="ECO:0007669"/>
    <property type="project" value="UniProtKB-KW"/>
</dbReference>
<dbReference type="InterPro" id="IPR029060">
    <property type="entry name" value="PIN-like_dom_sf"/>
</dbReference>
<keyword evidence="2" id="KW-0479">Metal-binding</keyword>
<keyword evidence="7" id="KW-1185">Reference proteome</keyword>
<dbReference type="Gene3D" id="3.40.50.1010">
    <property type="entry name" value="5'-nuclease"/>
    <property type="match status" value="1"/>
</dbReference>
<keyword evidence="4" id="KW-0460">Magnesium</keyword>
<evidence type="ECO:0000256" key="3">
    <source>
        <dbReference type="ARBA" id="ARBA00022801"/>
    </source>
</evidence>
<sequence>MADGGSTGATLVDSSVLLDLITDDPEWGDWSAQALGDAADQGPLVINPVIFAEVSMRYTRIEDLDQVLPEDDFIRSPIPWAASFLAGKCLERHRREGGGQAAASEFLVGAHAAVSGLRLLSREVRRYREYFPTVRLIAPPAS</sequence>
<evidence type="ECO:0000313" key="6">
    <source>
        <dbReference type="EMBL" id="PRX91864.1"/>
    </source>
</evidence>
<dbReference type="Proteomes" id="UP000237846">
    <property type="component" value="Unassembled WGS sequence"/>
</dbReference>
<keyword evidence="1" id="KW-0540">Nuclease</keyword>
<evidence type="ECO:0000256" key="4">
    <source>
        <dbReference type="ARBA" id="ARBA00022842"/>
    </source>
</evidence>
<reference evidence="6 7" key="1">
    <citation type="submission" date="2018-03" db="EMBL/GenBank/DDBJ databases">
        <title>Genomic Encyclopedia of Archaeal and Bacterial Type Strains, Phase II (KMG-II): from individual species to whole genera.</title>
        <authorList>
            <person name="Goeker M."/>
        </authorList>
    </citation>
    <scope>NUCLEOTIDE SEQUENCE [LARGE SCALE GENOMIC DNA]</scope>
    <source>
        <strain evidence="6 7">DSM 45601</strain>
    </source>
</reference>
<proteinExistence type="predicted"/>
<name>A0A2T0PSJ0_9ACTN</name>
<evidence type="ECO:0000259" key="5">
    <source>
        <dbReference type="Pfam" id="PF01850"/>
    </source>
</evidence>
<gene>
    <name evidence="6" type="ORF">CLV72_11349</name>
</gene>
<evidence type="ECO:0000313" key="7">
    <source>
        <dbReference type="Proteomes" id="UP000237846"/>
    </source>
</evidence>
<dbReference type="AlphaFoldDB" id="A0A2T0PSJ0"/>
<feature type="domain" description="PIN" evidence="5">
    <location>
        <begin position="11"/>
        <end position="122"/>
    </location>
</feature>
<comment type="caution">
    <text evidence="6">The sequence shown here is derived from an EMBL/GenBank/DDBJ whole genome shotgun (WGS) entry which is preliminary data.</text>
</comment>
<protein>
    <recommendedName>
        <fullName evidence="5">PIN domain-containing protein</fullName>
    </recommendedName>
</protein>
<dbReference type="InterPro" id="IPR002716">
    <property type="entry name" value="PIN_dom"/>
</dbReference>
<accession>A0A2T0PSJ0</accession>
<dbReference type="RefSeq" id="WP_106253586.1">
    <property type="nucleotide sequence ID" value="NZ_PVZC01000013.1"/>
</dbReference>
<dbReference type="SUPFAM" id="SSF88723">
    <property type="entry name" value="PIN domain-like"/>
    <property type="match status" value="1"/>
</dbReference>
<organism evidence="6 7">
    <name type="scientific">Allonocardiopsis opalescens</name>
    <dbReference type="NCBI Taxonomy" id="1144618"/>
    <lineage>
        <taxon>Bacteria</taxon>
        <taxon>Bacillati</taxon>
        <taxon>Actinomycetota</taxon>
        <taxon>Actinomycetes</taxon>
        <taxon>Streptosporangiales</taxon>
        <taxon>Allonocardiopsis</taxon>
    </lineage>
</organism>